<dbReference type="SUPFAM" id="SSF48150">
    <property type="entry name" value="DNA-glycosylase"/>
    <property type="match status" value="1"/>
</dbReference>
<keyword evidence="7" id="KW-1185">Reference proteome</keyword>
<evidence type="ECO:0000313" key="6">
    <source>
        <dbReference type="EMBL" id="PTQ37278.1"/>
    </source>
</evidence>
<dbReference type="GO" id="GO:0000703">
    <property type="term" value="F:oxidized pyrimidine nucleobase lesion DNA N-glycosylase activity"/>
    <property type="evidence" value="ECO:0000318"/>
    <property type="project" value="GO_Central"/>
</dbReference>
<dbReference type="GO" id="GO:0003906">
    <property type="term" value="F:DNA-(apurinic or apyrimidinic site) endonuclease activity"/>
    <property type="evidence" value="ECO:0000318"/>
    <property type="project" value="GO_Central"/>
</dbReference>
<keyword evidence="3" id="KW-0234">DNA repair</keyword>
<dbReference type="AlphaFoldDB" id="A0A2R6WTT8"/>
<gene>
    <name evidence="6" type="ORF">MARPO_0058s0064</name>
</gene>
<dbReference type="PANTHER" id="PTHR43286:SF1">
    <property type="entry name" value="ENDONUCLEASE III-LIKE PROTEIN 1"/>
    <property type="match status" value="1"/>
</dbReference>
<dbReference type="OrthoDB" id="2099276at2759"/>
<dbReference type="SMART" id="SM00525">
    <property type="entry name" value="FES"/>
    <property type="match status" value="1"/>
</dbReference>
<evidence type="ECO:0000313" key="7">
    <source>
        <dbReference type="Proteomes" id="UP000244005"/>
    </source>
</evidence>
<keyword evidence="5" id="KW-0326">Glycosidase</keyword>
<dbReference type="FunFam" id="1.10.1670.10:FF:000003">
    <property type="entry name" value="Endonuclease III homolog"/>
    <property type="match status" value="1"/>
</dbReference>
<dbReference type="Gramene" id="Mp5g20840.1">
    <property type="protein sequence ID" value="Mp5g20840.1.cds"/>
    <property type="gene ID" value="Mp5g20840"/>
</dbReference>
<dbReference type="PANTHER" id="PTHR43286">
    <property type="entry name" value="ENDONUCLEASE III-LIKE PROTEIN 1"/>
    <property type="match status" value="1"/>
</dbReference>
<dbReference type="EMBL" id="KZ772730">
    <property type="protein sequence ID" value="PTQ37278.1"/>
    <property type="molecule type" value="Genomic_DNA"/>
</dbReference>
<organism evidence="6 7">
    <name type="scientific">Marchantia polymorpha</name>
    <name type="common">Common liverwort</name>
    <name type="synonym">Marchantia aquatica</name>
    <dbReference type="NCBI Taxonomy" id="3197"/>
    <lineage>
        <taxon>Eukaryota</taxon>
        <taxon>Viridiplantae</taxon>
        <taxon>Streptophyta</taxon>
        <taxon>Embryophyta</taxon>
        <taxon>Marchantiophyta</taxon>
        <taxon>Marchantiopsida</taxon>
        <taxon>Marchantiidae</taxon>
        <taxon>Marchantiales</taxon>
        <taxon>Marchantiaceae</taxon>
        <taxon>Marchantia</taxon>
    </lineage>
</organism>
<proteinExistence type="predicted"/>
<dbReference type="GO" id="GO:0006285">
    <property type="term" value="P:base-excision repair, AP site formation"/>
    <property type="evidence" value="ECO:0000318"/>
    <property type="project" value="GO_Central"/>
</dbReference>
<keyword evidence="2" id="KW-0378">Hydrolase</keyword>
<keyword evidence="1" id="KW-0227">DNA damage</keyword>
<evidence type="ECO:0000256" key="1">
    <source>
        <dbReference type="ARBA" id="ARBA00022763"/>
    </source>
</evidence>
<name>A0A2R6WTT8_MARPO</name>
<dbReference type="InterPro" id="IPR023170">
    <property type="entry name" value="HhH_base_excis_C"/>
</dbReference>
<dbReference type="GO" id="GO:0016829">
    <property type="term" value="F:lyase activity"/>
    <property type="evidence" value="ECO:0007669"/>
    <property type="project" value="UniProtKB-KW"/>
</dbReference>
<dbReference type="InterPro" id="IPR003651">
    <property type="entry name" value="Endonuclease3_FeS-loop_motif"/>
</dbReference>
<dbReference type="GO" id="GO:0005634">
    <property type="term" value="C:nucleus"/>
    <property type="evidence" value="ECO:0000318"/>
    <property type="project" value="GO_Central"/>
</dbReference>
<accession>A0A2R6WTT8</accession>
<dbReference type="InterPro" id="IPR011257">
    <property type="entry name" value="DNA_glycosylase"/>
</dbReference>
<dbReference type="GO" id="GO:0042644">
    <property type="term" value="C:chloroplast nucleoid"/>
    <property type="evidence" value="ECO:0000318"/>
    <property type="project" value="GO_Central"/>
</dbReference>
<evidence type="ECO:0008006" key="8">
    <source>
        <dbReference type="Google" id="ProtNLM"/>
    </source>
</evidence>
<evidence type="ECO:0000256" key="4">
    <source>
        <dbReference type="ARBA" id="ARBA00023239"/>
    </source>
</evidence>
<evidence type="ECO:0000256" key="5">
    <source>
        <dbReference type="ARBA" id="ARBA00023295"/>
    </source>
</evidence>
<evidence type="ECO:0000256" key="2">
    <source>
        <dbReference type="ARBA" id="ARBA00022801"/>
    </source>
</evidence>
<dbReference type="Proteomes" id="UP000244005">
    <property type="component" value="Unassembled WGS sequence"/>
</dbReference>
<dbReference type="GO" id="GO:0006289">
    <property type="term" value="P:nucleotide-excision repair"/>
    <property type="evidence" value="ECO:0000318"/>
    <property type="project" value="GO_Central"/>
</dbReference>
<sequence length="165" mass="18984">MKIQRYWYLNGPSDYECWADVQGICVDTHVHRICNRLEWVKHAKSTPSHRLNTNTSEETRASLEQWLPKDEWNSINPLLVGFGQTVCTPLRPHCTDCLINQLCPAAVMEPIKSPSRSLAQSPFPLSLPHAFRYYIFVKGAQTSFEFGSNDVEAPWPVNFDTRLEF</sequence>
<protein>
    <recommendedName>
        <fullName evidence="8">HhH-GPD domain-containing protein</fullName>
    </recommendedName>
</protein>
<reference evidence="7" key="1">
    <citation type="journal article" date="2017" name="Cell">
        <title>Insights into land plant evolution garnered from the Marchantia polymorpha genome.</title>
        <authorList>
            <person name="Bowman J.L."/>
            <person name="Kohchi T."/>
            <person name="Yamato K.T."/>
            <person name="Jenkins J."/>
            <person name="Shu S."/>
            <person name="Ishizaki K."/>
            <person name="Yamaoka S."/>
            <person name="Nishihama R."/>
            <person name="Nakamura Y."/>
            <person name="Berger F."/>
            <person name="Adam C."/>
            <person name="Aki S.S."/>
            <person name="Althoff F."/>
            <person name="Araki T."/>
            <person name="Arteaga-Vazquez M.A."/>
            <person name="Balasubrmanian S."/>
            <person name="Barry K."/>
            <person name="Bauer D."/>
            <person name="Boehm C.R."/>
            <person name="Briginshaw L."/>
            <person name="Caballero-Perez J."/>
            <person name="Catarino B."/>
            <person name="Chen F."/>
            <person name="Chiyoda S."/>
            <person name="Chovatia M."/>
            <person name="Davies K.M."/>
            <person name="Delmans M."/>
            <person name="Demura T."/>
            <person name="Dierschke T."/>
            <person name="Dolan L."/>
            <person name="Dorantes-Acosta A.E."/>
            <person name="Eklund D.M."/>
            <person name="Florent S.N."/>
            <person name="Flores-Sandoval E."/>
            <person name="Fujiyama A."/>
            <person name="Fukuzawa H."/>
            <person name="Galik B."/>
            <person name="Grimanelli D."/>
            <person name="Grimwood J."/>
            <person name="Grossniklaus U."/>
            <person name="Hamada T."/>
            <person name="Haseloff J."/>
            <person name="Hetherington A.J."/>
            <person name="Higo A."/>
            <person name="Hirakawa Y."/>
            <person name="Hundley H.N."/>
            <person name="Ikeda Y."/>
            <person name="Inoue K."/>
            <person name="Inoue S.I."/>
            <person name="Ishida S."/>
            <person name="Jia Q."/>
            <person name="Kakita M."/>
            <person name="Kanazawa T."/>
            <person name="Kawai Y."/>
            <person name="Kawashima T."/>
            <person name="Kennedy M."/>
            <person name="Kinose K."/>
            <person name="Kinoshita T."/>
            <person name="Kohara Y."/>
            <person name="Koide E."/>
            <person name="Komatsu K."/>
            <person name="Kopischke S."/>
            <person name="Kubo M."/>
            <person name="Kyozuka J."/>
            <person name="Lagercrantz U."/>
            <person name="Lin S.S."/>
            <person name="Lindquist E."/>
            <person name="Lipzen A.M."/>
            <person name="Lu C.W."/>
            <person name="De Luna E."/>
            <person name="Martienssen R.A."/>
            <person name="Minamino N."/>
            <person name="Mizutani M."/>
            <person name="Mizutani M."/>
            <person name="Mochizuki N."/>
            <person name="Monte I."/>
            <person name="Mosher R."/>
            <person name="Nagasaki H."/>
            <person name="Nakagami H."/>
            <person name="Naramoto S."/>
            <person name="Nishitani K."/>
            <person name="Ohtani M."/>
            <person name="Okamoto T."/>
            <person name="Okumura M."/>
            <person name="Phillips J."/>
            <person name="Pollak B."/>
            <person name="Reinders A."/>
            <person name="Rovekamp M."/>
            <person name="Sano R."/>
            <person name="Sawa S."/>
            <person name="Schmid M.W."/>
            <person name="Shirakawa M."/>
            <person name="Solano R."/>
            <person name="Spunde A."/>
            <person name="Suetsugu N."/>
            <person name="Sugano S."/>
            <person name="Sugiyama A."/>
            <person name="Sun R."/>
            <person name="Suzuki Y."/>
            <person name="Takenaka M."/>
            <person name="Takezawa D."/>
            <person name="Tomogane H."/>
            <person name="Tsuzuki M."/>
            <person name="Ueda T."/>
            <person name="Umeda M."/>
            <person name="Ward J.M."/>
            <person name="Watanabe Y."/>
            <person name="Yazaki K."/>
            <person name="Yokoyama R."/>
            <person name="Yoshitake Y."/>
            <person name="Yotsui I."/>
            <person name="Zachgo S."/>
            <person name="Schmutz J."/>
        </authorList>
    </citation>
    <scope>NUCLEOTIDE SEQUENCE [LARGE SCALE GENOMIC DNA]</scope>
    <source>
        <strain evidence="7">Tak-1</strain>
    </source>
</reference>
<evidence type="ECO:0000256" key="3">
    <source>
        <dbReference type="ARBA" id="ARBA00023204"/>
    </source>
</evidence>
<dbReference type="GO" id="GO:0051539">
    <property type="term" value="F:4 iron, 4 sulfur cluster binding"/>
    <property type="evidence" value="ECO:0007669"/>
    <property type="project" value="InterPro"/>
</dbReference>
<keyword evidence="4" id="KW-0456">Lyase</keyword>
<dbReference type="Gene3D" id="1.10.1670.10">
    <property type="entry name" value="Helix-hairpin-Helix base-excision DNA repair enzymes (C-terminal)"/>
    <property type="match status" value="1"/>
</dbReference>